<dbReference type="SMART" id="SM00827">
    <property type="entry name" value="PKS_AT"/>
    <property type="match status" value="1"/>
</dbReference>
<dbReference type="Pfam" id="PF08240">
    <property type="entry name" value="ADH_N"/>
    <property type="match status" value="1"/>
</dbReference>
<feature type="domain" description="Carrier" evidence="7">
    <location>
        <begin position="2082"/>
        <end position="2160"/>
    </location>
</feature>
<dbReference type="FunFam" id="3.40.50.720:FF:000209">
    <property type="entry name" value="Polyketide synthase Pks12"/>
    <property type="match status" value="1"/>
</dbReference>
<dbReference type="Gene3D" id="1.10.1200.10">
    <property type="entry name" value="ACP-like"/>
    <property type="match status" value="1"/>
</dbReference>
<dbReference type="SUPFAM" id="SSF51735">
    <property type="entry name" value="NAD(P)-binding Rossmann-fold domains"/>
    <property type="match status" value="3"/>
</dbReference>
<evidence type="ECO:0000256" key="3">
    <source>
        <dbReference type="ARBA" id="ARBA00022679"/>
    </source>
</evidence>
<dbReference type="InterPro" id="IPR011032">
    <property type="entry name" value="GroES-like_sf"/>
</dbReference>
<dbReference type="InterPro" id="IPR016036">
    <property type="entry name" value="Malonyl_transacylase_ACP-bd"/>
</dbReference>
<dbReference type="PANTHER" id="PTHR43775:SF37">
    <property type="entry name" value="SI:DKEY-61P9.11"/>
    <property type="match status" value="1"/>
</dbReference>
<evidence type="ECO:0000256" key="4">
    <source>
        <dbReference type="ARBA" id="ARBA00023268"/>
    </source>
</evidence>
<dbReference type="InterPro" id="IPR009081">
    <property type="entry name" value="PP-bd_ACP"/>
</dbReference>
<dbReference type="Gene3D" id="3.10.129.110">
    <property type="entry name" value="Polyketide synthase dehydratase"/>
    <property type="match status" value="1"/>
</dbReference>
<dbReference type="InterPro" id="IPR036291">
    <property type="entry name" value="NAD(P)-bd_dom_sf"/>
</dbReference>
<dbReference type="SUPFAM" id="SSF55048">
    <property type="entry name" value="Probable ACP-binding domain of malonyl-CoA ACP transacylase"/>
    <property type="match status" value="1"/>
</dbReference>
<dbReference type="InterPro" id="IPR036736">
    <property type="entry name" value="ACP-like_sf"/>
</dbReference>
<dbReference type="PROSITE" id="PS00606">
    <property type="entry name" value="KS3_1"/>
    <property type="match status" value="1"/>
</dbReference>
<organism evidence="10">
    <name type="scientific">Sheuella amnicola</name>
    <dbReference type="NCBI Taxonomy" id="2707330"/>
    <lineage>
        <taxon>Bacteria</taxon>
        <taxon>Pseudomonadati</taxon>
        <taxon>Pseudomonadota</taxon>
        <taxon>Betaproteobacteria</taxon>
        <taxon>Burkholderiales</taxon>
        <taxon>Alcaligenaceae</taxon>
        <taxon>Sheuella</taxon>
    </lineage>
</organism>
<evidence type="ECO:0000256" key="6">
    <source>
        <dbReference type="PROSITE-ProRule" id="PRU01363"/>
    </source>
</evidence>
<dbReference type="Pfam" id="PF00550">
    <property type="entry name" value="PP-binding"/>
    <property type="match status" value="1"/>
</dbReference>
<dbReference type="InterPro" id="IPR049551">
    <property type="entry name" value="PKS_DH_C"/>
</dbReference>
<evidence type="ECO:0000256" key="5">
    <source>
        <dbReference type="ARBA" id="ARBA00054155"/>
    </source>
</evidence>
<dbReference type="SMART" id="SM00829">
    <property type="entry name" value="PKS_ER"/>
    <property type="match status" value="1"/>
</dbReference>
<dbReference type="Gene3D" id="3.40.50.11460">
    <property type="match status" value="1"/>
</dbReference>
<evidence type="ECO:0000256" key="1">
    <source>
        <dbReference type="ARBA" id="ARBA00022450"/>
    </source>
</evidence>
<dbReference type="Gene3D" id="3.30.70.3290">
    <property type="match status" value="1"/>
</dbReference>
<dbReference type="SUPFAM" id="SSF50129">
    <property type="entry name" value="GroES-like"/>
    <property type="match status" value="1"/>
</dbReference>
<dbReference type="InterPro" id="IPR013154">
    <property type="entry name" value="ADH-like_N"/>
</dbReference>
<dbReference type="Gene3D" id="3.40.47.10">
    <property type="match status" value="1"/>
</dbReference>
<dbReference type="GO" id="GO:0004315">
    <property type="term" value="F:3-oxoacyl-[acyl-carrier-protein] synthase activity"/>
    <property type="evidence" value="ECO:0007669"/>
    <property type="project" value="InterPro"/>
</dbReference>
<dbReference type="PROSITE" id="PS52004">
    <property type="entry name" value="KS3_2"/>
    <property type="match status" value="1"/>
</dbReference>
<dbReference type="InterPro" id="IPR050091">
    <property type="entry name" value="PKS_NRPS_Biosynth_Enz"/>
</dbReference>
<dbReference type="SMART" id="SM01294">
    <property type="entry name" value="PKS_PP_betabranch"/>
    <property type="match status" value="1"/>
</dbReference>
<dbReference type="Pfam" id="PF00698">
    <property type="entry name" value="Acyl_transf_1"/>
    <property type="match status" value="1"/>
</dbReference>
<comment type="caution">
    <text evidence="10">The sequence shown here is derived from an EMBL/GenBank/DDBJ whole genome shotgun (WGS) entry which is preliminary data.</text>
</comment>
<evidence type="ECO:0000259" key="8">
    <source>
        <dbReference type="PROSITE" id="PS52004"/>
    </source>
</evidence>
<dbReference type="SMART" id="SM00825">
    <property type="entry name" value="PKS_KS"/>
    <property type="match status" value="1"/>
</dbReference>
<dbReference type="GO" id="GO:0006633">
    <property type="term" value="P:fatty acid biosynthetic process"/>
    <property type="evidence" value="ECO:0007669"/>
    <property type="project" value="InterPro"/>
</dbReference>
<protein>
    <submittedName>
        <fullName evidence="10">SDR family NAD(P)-dependent oxidoreductase</fullName>
    </submittedName>
</protein>
<keyword evidence="3" id="KW-0808">Transferase</keyword>
<dbReference type="InterPro" id="IPR014043">
    <property type="entry name" value="Acyl_transferase_dom"/>
</dbReference>
<feature type="domain" description="Ketosynthase family 3 (KS3)" evidence="8">
    <location>
        <begin position="45"/>
        <end position="471"/>
    </location>
</feature>
<dbReference type="CDD" id="cd00833">
    <property type="entry name" value="PKS"/>
    <property type="match status" value="1"/>
</dbReference>
<dbReference type="InterPro" id="IPR020843">
    <property type="entry name" value="ER"/>
</dbReference>
<dbReference type="InterPro" id="IPR014031">
    <property type="entry name" value="Ketoacyl_synth_C"/>
</dbReference>
<dbReference type="Pfam" id="PF00109">
    <property type="entry name" value="ketoacyl-synt"/>
    <property type="match status" value="1"/>
</dbReference>
<dbReference type="Pfam" id="PF16197">
    <property type="entry name" value="KAsynt_C_assoc"/>
    <property type="match status" value="1"/>
</dbReference>
<dbReference type="InterPro" id="IPR049900">
    <property type="entry name" value="PKS_mFAS_DH"/>
</dbReference>
<dbReference type="SUPFAM" id="SSF47336">
    <property type="entry name" value="ACP-like"/>
    <property type="match status" value="1"/>
</dbReference>
<accession>A0A6B2QWV7</accession>
<feature type="domain" description="PKS/mFAS DH" evidence="9">
    <location>
        <begin position="932"/>
        <end position="1232"/>
    </location>
</feature>
<reference evidence="10" key="1">
    <citation type="submission" date="2020-02" db="EMBL/GenBank/DDBJ databases">
        <authorList>
            <person name="Chen W.-M."/>
        </authorList>
    </citation>
    <scope>NUCLEOTIDE SEQUENCE</scope>
    <source>
        <strain evidence="10">NBD-18</strain>
    </source>
</reference>
<dbReference type="GO" id="GO:0031177">
    <property type="term" value="F:phosphopantetheine binding"/>
    <property type="evidence" value="ECO:0007669"/>
    <property type="project" value="InterPro"/>
</dbReference>
<evidence type="ECO:0000259" key="9">
    <source>
        <dbReference type="PROSITE" id="PS52019"/>
    </source>
</evidence>
<keyword evidence="1" id="KW-0596">Phosphopantetheine</keyword>
<dbReference type="FunFam" id="3.40.47.10:FF:000019">
    <property type="entry name" value="Polyketide synthase type I"/>
    <property type="match status" value="1"/>
</dbReference>
<dbReference type="SUPFAM" id="SSF52151">
    <property type="entry name" value="FabD/lysophospholipase-like"/>
    <property type="match status" value="1"/>
</dbReference>
<dbReference type="PROSITE" id="PS52019">
    <property type="entry name" value="PKS_MFAS_DH"/>
    <property type="match status" value="1"/>
</dbReference>
<dbReference type="Gene3D" id="3.40.366.10">
    <property type="entry name" value="Malonyl-Coenzyme A Acyl Carrier Protein, domain 2"/>
    <property type="match status" value="1"/>
</dbReference>
<keyword evidence="2" id="KW-0597">Phosphoprotein</keyword>
<dbReference type="GO" id="GO:0004312">
    <property type="term" value="F:fatty acid synthase activity"/>
    <property type="evidence" value="ECO:0007669"/>
    <property type="project" value="TreeGrafter"/>
</dbReference>
<evidence type="ECO:0000313" key="10">
    <source>
        <dbReference type="EMBL" id="NDY82138.1"/>
    </source>
</evidence>
<dbReference type="InterPro" id="IPR018201">
    <property type="entry name" value="Ketoacyl_synth_AS"/>
</dbReference>
<dbReference type="InterPro" id="IPR032821">
    <property type="entry name" value="PKS_assoc"/>
</dbReference>
<dbReference type="InterPro" id="IPR020806">
    <property type="entry name" value="PKS_PP-bd"/>
</dbReference>
<dbReference type="InterPro" id="IPR020841">
    <property type="entry name" value="PKS_Beta-ketoAc_synthase_dom"/>
</dbReference>
<feature type="region of interest" description="N-terminal hotdog fold" evidence="6">
    <location>
        <begin position="932"/>
        <end position="1065"/>
    </location>
</feature>
<dbReference type="CDD" id="cd05195">
    <property type="entry name" value="enoyl_red"/>
    <property type="match status" value="1"/>
</dbReference>
<dbReference type="InterPro" id="IPR042104">
    <property type="entry name" value="PKS_dehydratase_sf"/>
</dbReference>
<dbReference type="InterPro" id="IPR014030">
    <property type="entry name" value="Ketoacyl_synth_N"/>
</dbReference>
<dbReference type="InterPro" id="IPR016035">
    <property type="entry name" value="Acyl_Trfase/lysoPLipase"/>
</dbReference>
<gene>
    <name evidence="10" type="ORF">G3I67_02730</name>
</gene>
<comment type="function">
    <text evidence="5">Involved in production of the polyketide antibiotic thailandamide.</text>
</comment>
<dbReference type="Pfam" id="PF14765">
    <property type="entry name" value="PS-DH"/>
    <property type="match status" value="1"/>
</dbReference>
<dbReference type="SUPFAM" id="SSF53901">
    <property type="entry name" value="Thiolase-like"/>
    <property type="match status" value="1"/>
</dbReference>
<dbReference type="InterPro" id="IPR001227">
    <property type="entry name" value="Ac_transferase_dom_sf"/>
</dbReference>
<dbReference type="Pfam" id="PF13602">
    <property type="entry name" value="ADH_zinc_N_2"/>
    <property type="match status" value="1"/>
</dbReference>
<feature type="active site" description="Proton donor; for dehydratase activity" evidence="6">
    <location>
        <position position="1148"/>
    </location>
</feature>
<dbReference type="Gene3D" id="3.40.50.720">
    <property type="entry name" value="NAD(P)-binding Rossmann-like Domain"/>
    <property type="match status" value="2"/>
</dbReference>
<dbReference type="PANTHER" id="PTHR43775">
    <property type="entry name" value="FATTY ACID SYNTHASE"/>
    <property type="match status" value="1"/>
</dbReference>
<evidence type="ECO:0000259" key="7">
    <source>
        <dbReference type="PROSITE" id="PS50075"/>
    </source>
</evidence>
<dbReference type="Gene3D" id="3.90.180.10">
    <property type="entry name" value="Medium-chain alcohol dehydrogenases, catalytic domain"/>
    <property type="match status" value="1"/>
</dbReference>
<dbReference type="Pfam" id="PF21089">
    <property type="entry name" value="PKS_DH_N"/>
    <property type="match status" value="1"/>
</dbReference>
<dbReference type="Pfam" id="PF08659">
    <property type="entry name" value="KR"/>
    <property type="match status" value="1"/>
</dbReference>
<dbReference type="InterPro" id="IPR016039">
    <property type="entry name" value="Thiolase-like"/>
</dbReference>
<dbReference type="EMBL" id="JAAGRN010000002">
    <property type="protein sequence ID" value="NDY82138.1"/>
    <property type="molecule type" value="Genomic_DNA"/>
</dbReference>
<feature type="active site" description="Proton acceptor; for dehydratase activity" evidence="6">
    <location>
        <position position="967"/>
    </location>
</feature>
<feature type="region of interest" description="C-terminal hotdog fold" evidence="6">
    <location>
        <begin position="1081"/>
        <end position="1232"/>
    </location>
</feature>
<sequence length="2204" mass="243236">MIKNSENRPELPLQSDEESKLKHALRKAAESIKELIAENEELKRKSSIAIIGMACRFPGGASTPDKFWNVLSQGIDAVIQAPASRWNAEDFLDKDTKKPGKMYTAQGGFLQEDIEAFDAQFFGITPNEARSMDPQHRLLLEVSLEAFENAYQVPEKLKFSKTGVYIGISGDDYALNHRHSDHPEKIDAYSITGSTFSTAAGRLSYIFGLQGPCMALDTACSSSLVAIHQAIRSLQTKESDLALAGAVNLILHPAMHIGFSKLQAISPDGRCKTFDASANGYVRSEGCAMVVLKRLEDAERDGDRILGVIKGSAINQDGKTNGLAAPNGNAQKAVIQEALATANLSANSVDYVETHGTGTILGDPIEVEALSATYGKHRDKHLLLGSVKTNIGHLEPVAGMAGLIKILLSLQHEQIPKNLHFNVPNPHIPWDAYPIKVINEPVTWKKGKQLRSAGLSSFGFSGTNAHLLISEYVKPQENSAKAIDQYEMLNISAQDPNGLRELALSYINLLKSENTSLRDLCYSASVGRHHWTYRLSIVCKNKEELTNGLQSFIDGETNPNVFSGQTSGNEPNIAFLFTGQGSQYWSMGANLYASEPVFRQAFDHCDEIFKTLKQVSIKKIIFEDESETIHDTGITQPALFSIAYALTQLWASWGIKPNAVMGHSVGEYAAACAAGIFSPEDGLRLITKRASLMQSLPAGGGMAAVFCSSDTIKPFLDKYRGKVELAAINSPKQVLASGDKETVLKLTQDLANENISSHILNVSHAFHSYLMDSILSEFKEEAGRLNYTKPHTPIILNLSGRQADESNVTSDYWMHHIRKPVMFAEGMQAIEKKSIDVFVEIGPDPILLGLARQNIARDCVWLASLKKAVPDQAQMYRSLAGLYILGAEIDWKNVFQSKQGKWTSLPNYPFQRKKHWQSIPRNKGSIKTQTGNTISPFGLSLSQSPLLDWDIVSCNLNKESIPILDDHHVVGKTIFAAASYISLIIESAKFFQNQPEVQYASVGINHLLFELPLVITNSATQTLQLALEKQNPDSRKFKIISLDGTGDSSYLTHLSGLISFHSDNQIIQSTYSLPEFEKKWSELSHSLSRSQIYDRLANSQILLGHTHQWLQEARLEKNTAFGKLFVPLGITSESMAHDGFVLHPGLLDSCFCLFSTLINEEGRKTYVPFSIESFRLIKRVNGTDFFAIARLRDEETSSNKKIGDIEIFDFEGNLIGQCLGIEGREVSRESIEKLLHSKSTDCLYGLRWQTIDPPKDSLASPQNIIFFTNGQDFDQHFHDLLIKNGHHVKTISKALAFTEKNNAFGIDATSKEQFSLLAELFAKQAFRIDSVVYGWGLEESNTLQDSVKGSTEPLIYLLQSFFNPSGTSKPAKLVLLTSGDQSVNLSEPAAPFIPAQSILSGLGKTIPLEYPEIECLTIDIDSSVETQENCLSIIKYVENTSNAPSRLTIPASGSLGDLAWQVCERAEPLAGEVEIEVHATGLNFKDVLLALHRVPSLDKGLGVECSGRVVKLGPGVTEFTLGQRVLAMVPGSLSRFICAPVQTTVSLPDSLDDRAAATIPITFLTAAYSLESLANIRPGERVLIHAATGGVGQAAIQIAQQAGAIVYATASQGKWSILKDLGVKHIFDSRTTDFEKAINSITNDEGVDVVLNSLRGEFTDASLRLLKPGGRFLEIGITDLRTPEQVAQWANQIEYFPIDLMVLYREQRSVLQALLKKLLQRFAAGELKPLPYQTYPAQSVESAFRTMQQAKHIGKVVIDMHRQTLVEQRQDHRIVLRNGKNWGQRIYPLASRSDKPFEIHPNGHYLIVGGLGGLGLLMTKNLIDRGARHLTLCGRSAPSVEIISQIEQLRTSDISITVSQLDILDGPSTQNWIETANQKAPVKGILFLAGQLHDGLLENVNWPNFEKALSAKTKGLSNVDKSSRHLNLDFFIAFSSLTSVTGSPGQANYVAANSFVDQLMMQRASQRLPGISINWGPWEAAGMAHKLSHAHTKRLLEMGIVSLTTESALSAFNQVGSSTPAQIVIAEMNWHQFLSHFPKAQHEPFYDLIRSEGYQSEIKATTKVDSKKTDWRERLSKFETSQRSHQLIKLLESSINKVIGADENDVIGLRKPLFDLGLDSLTAVELKNRLESNLSCKLNSTLLFDYPTIEALSEYLKNLMPDLFKPVDQPIEETVADTLDSINDELDDMSQDDLEMLLASKLKR</sequence>
<dbReference type="PROSITE" id="PS50075">
    <property type="entry name" value="CARRIER"/>
    <property type="match status" value="1"/>
</dbReference>
<dbReference type="InterPro" id="IPR049552">
    <property type="entry name" value="PKS_DH_N"/>
</dbReference>
<dbReference type="GO" id="GO:0016491">
    <property type="term" value="F:oxidoreductase activity"/>
    <property type="evidence" value="ECO:0007669"/>
    <property type="project" value="InterPro"/>
</dbReference>
<evidence type="ECO:0000256" key="2">
    <source>
        <dbReference type="ARBA" id="ARBA00022553"/>
    </source>
</evidence>
<dbReference type="InterPro" id="IPR013968">
    <property type="entry name" value="PKS_KR"/>
</dbReference>
<dbReference type="RefSeq" id="WP_163651463.1">
    <property type="nucleotide sequence ID" value="NZ_JAAGRN010000002.1"/>
</dbReference>
<dbReference type="FunFam" id="3.40.366.10:FF:000002">
    <property type="entry name" value="Probable polyketide synthase 2"/>
    <property type="match status" value="1"/>
</dbReference>
<dbReference type="SMART" id="SM00823">
    <property type="entry name" value="PKS_PP"/>
    <property type="match status" value="1"/>
</dbReference>
<keyword evidence="4" id="KW-0511">Multifunctional enzyme</keyword>
<dbReference type="Pfam" id="PF02801">
    <property type="entry name" value="Ketoacyl-synt_C"/>
    <property type="match status" value="1"/>
</dbReference>
<dbReference type="InterPro" id="IPR057326">
    <property type="entry name" value="KR_dom"/>
</dbReference>
<name>A0A6B2QWV7_9BURK</name>
<dbReference type="SMART" id="SM00822">
    <property type="entry name" value="PKS_KR"/>
    <property type="match status" value="1"/>
</dbReference>
<proteinExistence type="predicted"/>